<gene>
    <name evidence="1" type="ORF">B0H17DRAFT_1144406</name>
</gene>
<accession>A0AAD7CTJ1</accession>
<dbReference type="Proteomes" id="UP001221757">
    <property type="component" value="Unassembled WGS sequence"/>
</dbReference>
<proteinExistence type="predicted"/>
<evidence type="ECO:0000313" key="2">
    <source>
        <dbReference type="Proteomes" id="UP001221757"/>
    </source>
</evidence>
<sequence length="197" mass="20462">MSKVDDHMGCSMQEIRWSHKGRVSEAHGRVRIMSDGGASSPGTDQIQAHGAGIGGARGALCASGISLMAGQAAPVRDHQIQAHGAGIGTHVARYITSDGGAKQPRYGIRFKRRGQASGAHVARYVHLGSCLMAGPSSPVRDQIQAHGAGIGGARGALCASGIMYDGGPGMQSHHTHRNFLFGMVHLPPSGGTRWVTI</sequence>
<keyword evidence="2" id="KW-1185">Reference proteome</keyword>
<dbReference type="EMBL" id="JARKIE010000243">
    <property type="protein sequence ID" value="KAJ7662321.1"/>
    <property type="molecule type" value="Genomic_DNA"/>
</dbReference>
<reference evidence="1" key="1">
    <citation type="submission" date="2023-03" db="EMBL/GenBank/DDBJ databases">
        <title>Massive genome expansion in bonnet fungi (Mycena s.s.) driven by repeated elements and novel gene families across ecological guilds.</title>
        <authorList>
            <consortium name="Lawrence Berkeley National Laboratory"/>
            <person name="Harder C.B."/>
            <person name="Miyauchi S."/>
            <person name="Viragh M."/>
            <person name="Kuo A."/>
            <person name="Thoen E."/>
            <person name="Andreopoulos B."/>
            <person name="Lu D."/>
            <person name="Skrede I."/>
            <person name="Drula E."/>
            <person name="Henrissat B."/>
            <person name="Morin E."/>
            <person name="Kohler A."/>
            <person name="Barry K."/>
            <person name="LaButti K."/>
            <person name="Morin E."/>
            <person name="Salamov A."/>
            <person name="Lipzen A."/>
            <person name="Mereny Z."/>
            <person name="Hegedus B."/>
            <person name="Baldrian P."/>
            <person name="Stursova M."/>
            <person name="Weitz H."/>
            <person name="Taylor A."/>
            <person name="Grigoriev I.V."/>
            <person name="Nagy L.G."/>
            <person name="Martin F."/>
            <person name="Kauserud H."/>
        </authorList>
    </citation>
    <scope>NUCLEOTIDE SEQUENCE</scope>
    <source>
        <strain evidence="1">CBHHK067</strain>
    </source>
</reference>
<name>A0AAD7CTJ1_MYCRO</name>
<evidence type="ECO:0000313" key="1">
    <source>
        <dbReference type="EMBL" id="KAJ7662321.1"/>
    </source>
</evidence>
<dbReference type="AlphaFoldDB" id="A0AAD7CTJ1"/>
<protein>
    <submittedName>
        <fullName evidence="1">Uncharacterized protein</fullName>
    </submittedName>
</protein>
<comment type="caution">
    <text evidence="1">The sequence shown here is derived from an EMBL/GenBank/DDBJ whole genome shotgun (WGS) entry which is preliminary data.</text>
</comment>
<organism evidence="1 2">
    <name type="scientific">Mycena rosella</name>
    <name type="common">Pink bonnet</name>
    <name type="synonym">Agaricus rosellus</name>
    <dbReference type="NCBI Taxonomy" id="1033263"/>
    <lineage>
        <taxon>Eukaryota</taxon>
        <taxon>Fungi</taxon>
        <taxon>Dikarya</taxon>
        <taxon>Basidiomycota</taxon>
        <taxon>Agaricomycotina</taxon>
        <taxon>Agaricomycetes</taxon>
        <taxon>Agaricomycetidae</taxon>
        <taxon>Agaricales</taxon>
        <taxon>Marasmiineae</taxon>
        <taxon>Mycenaceae</taxon>
        <taxon>Mycena</taxon>
    </lineage>
</organism>